<keyword evidence="3" id="KW-1185">Reference proteome</keyword>
<feature type="compositionally biased region" description="Polar residues" evidence="1">
    <location>
        <begin position="778"/>
        <end position="803"/>
    </location>
</feature>
<feature type="region of interest" description="Disordered" evidence="1">
    <location>
        <begin position="405"/>
        <end position="803"/>
    </location>
</feature>
<dbReference type="Proteomes" id="UP000789375">
    <property type="component" value="Unassembled WGS sequence"/>
</dbReference>
<feature type="compositionally biased region" description="Polar residues" evidence="1">
    <location>
        <begin position="75"/>
        <end position="89"/>
    </location>
</feature>
<organism evidence="2 3">
    <name type="scientific">Funneliformis mosseae</name>
    <name type="common">Endomycorrhizal fungus</name>
    <name type="synonym">Glomus mosseae</name>
    <dbReference type="NCBI Taxonomy" id="27381"/>
    <lineage>
        <taxon>Eukaryota</taxon>
        <taxon>Fungi</taxon>
        <taxon>Fungi incertae sedis</taxon>
        <taxon>Mucoromycota</taxon>
        <taxon>Glomeromycotina</taxon>
        <taxon>Glomeromycetes</taxon>
        <taxon>Glomerales</taxon>
        <taxon>Glomeraceae</taxon>
        <taxon>Funneliformis</taxon>
    </lineage>
</organism>
<feature type="compositionally biased region" description="Polar residues" evidence="1">
    <location>
        <begin position="850"/>
        <end position="873"/>
    </location>
</feature>
<feature type="compositionally biased region" description="Polar residues" evidence="1">
    <location>
        <begin position="912"/>
        <end position="923"/>
    </location>
</feature>
<feature type="region of interest" description="Disordered" evidence="1">
    <location>
        <begin position="826"/>
        <end position="942"/>
    </location>
</feature>
<feature type="compositionally biased region" description="Polar residues" evidence="1">
    <location>
        <begin position="23"/>
        <end position="32"/>
    </location>
</feature>
<evidence type="ECO:0000313" key="3">
    <source>
        <dbReference type="Proteomes" id="UP000789375"/>
    </source>
</evidence>
<dbReference type="EMBL" id="CAJVPP010001179">
    <property type="protein sequence ID" value="CAG8539470.1"/>
    <property type="molecule type" value="Genomic_DNA"/>
</dbReference>
<evidence type="ECO:0000256" key="1">
    <source>
        <dbReference type="SAM" id="MobiDB-lite"/>
    </source>
</evidence>
<feature type="compositionally biased region" description="Polar residues" evidence="1">
    <location>
        <begin position="40"/>
        <end position="56"/>
    </location>
</feature>
<gene>
    <name evidence="2" type="ORF">FMOSSE_LOCUS5907</name>
</gene>
<name>A0A9N9ASM7_FUNMO</name>
<dbReference type="AlphaFoldDB" id="A0A9N9ASM7"/>
<sequence length="942" mass="100912">MRELLLVRKLEEENAKKNKLENTSPKNSNTSIEGHHETTDYSANNTTKNITDTNQTFDREDQKNINTNDIDHNVKTITPGDNINSTNQLDTSEVDKILVQISSEHTSSTSDNNSNESMSELSINEKTDGQNLQPVIENAPVNSNHDEQDLKDQMLEEEKKFHEATSLALQTKRESLKEFFLQKLPYTHKDTFTDNQIELDSNFIDDNKSVSLTSSIKNETIKEEFINGNPSQESSGIIKSVIVKDSTSTDKQLTSPTIKLELSPDEKRQNGYENRSNQRMDSKLQKQNINQDIKQNLDETADIVIMGSEKVESLETKNVEENTINIEISALNGESKIESKGEIKSSIHLTRSKNKTSVDTDSDCSVDLDALIAEGSDLESGEIQLNDDGLDDGDDDFWKIDPAEFEKHLTPSTSPLRRPSPDPHGTPTLSPLVNVTGPIAEDDENLSDTPLEVDGQEADDIMNSFSNSNGFDMDSKGAEYDDETNEIDMSLDTQITPILKPISPSPAPSPAPTLSGGKSGIPSGLPKTAFSAHFGPSPLSPTSSRASSVGDPDECETTSNGSYTSVRSASSAKSGASGIRRPSTVTGLRSPSRIGSRIATPGRVDSHSSIPTSQRPRSSSALSDSSTEESTTSSVGATSPSRIASPTRGLHMSMYNMTQSMSGSARPRSMSRVSNSSAESHIASPGSRPLSRAGSVTPKSSNTGPQSRIRSSMSPSNVNASNSKYGTLNSGTVRPSSRASIAKTSPTSTTSIRPLSRLGSFSEPPNTSLKKPRPQSIAVGNNSPNNTATMSRSNSISTTSAYSNTNSGIRCLSSVLKTPSSFAHYGGRSTDSLSSHDEYSSPIFSPPESPTASETDSLTSLASSVSCGSSPGRGTSPIPPHNTSMLATPTTRLSKHGSRMSMTAAPSGISKLPSSRMLSSKLATASGHATGLKSPESRAKKT</sequence>
<reference evidence="2" key="1">
    <citation type="submission" date="2021-06" db="EMBL/GenBank/DDBJ databases">
        <authorList>
            <person name="Kallberg Y."/>
            <person name="Tangrot J."/>
            <person name="Rosling A."/>
        </authorList>
    </citation>
    <scope>NUCLEOTIDE SEQUENCE</scope>
    <source>
        <strain evidence="2">87-6 pot B 2015</strain>
    </source>
</reference>
<feature type="compositionally biased region" description="Basic and acidic residues" evidence="1">
    <location>
        <begin position="1"/>
        <end position="20"/>
    </location>
</feature>
<protein>
    <submittedName>
        <fullName evidence="2">12591_t:CDS:1</fullName>
    </submittedName>
</protein>
<comment type="caution">
    <text evidence="2">The sequence shown here is derived from an EMBL/GenBank/DDBJ whole genome shotgun (WGS) entry which is preliminary data.</text>
</comment>
<proteinExistence type="predicted"/>
<feature type="compositionally biased region" description="Low complexity" evidence="1">
    <location>
        <begin position="536"/>
        <end position="548"/>
    </location>
</feature>
<feature type="compositionally biased region" description="Basic and acidic residues" evidence="1">
    <location>
        <begin position="57"/>
        <end position="74"/>
    </location>
</feature>
<feature type="compositionally biased region" description="Low complexity" evidence="1">
    <location>
        <begin position="612"/>
        <end position="639"/>
    </location>
</feature>
<feature type="region of interest" description="Disordered" evidence="1">
    <location>
        <begin position="1"/>
        <end position="89"/>
    </location>
</feature>
<evidence type="ECO:0000313" key="2">
    <source>
        <dbReference type="EMBL" id="CAG8539470.1"/>
    </source>
</evidence>
<feature type="compositionally biased region" description="Polar residues" evidence="1">
    <location>
        <begin position="697"/>
        <end position="753"/>
    </location>
</feature>
<feature type="compositionally biased region" description="Low complexity" evidence="1">
    <location>
        <begin position="561"/>
        <end position="581"/>
    </location>
</feature>
<accession>A0A9N9ASM7</accession>
<feature type="compositionally biased region" description="Polar residues" evidence="1">
    <location>
        <begin position="881"/>
        <end position="892"/>
    </location>
</feature>
<feature type="region of interest" description="Disordered" evidence="1">
    <location>
        <begin position="263"/>
        <end position="282"/>
    </location>
</feature>